<dbReference type="PANTHER" id="PTHR48090:SF1">
    <property type="entry name" value="PROPHAGE BACTOPRENOL GLUCOSYL TRANSFERASE HOMOLOG"/>
    <property type="match status" value="1"/>
</dbReference>
<feature type="transmembrane region" description="Helical" evidence="9">
    <location>
        <begin position="286"/>
        <end position="307"/>
    </location>
</feature>
<dbReference type="RefSeq" id="WP_081225580.1">
    <property type="nucleotide sequence ID" value="NZ_AUXX01000042.1"/>
</dbReference>
<dbReference type="InterPro" id="IPR001173">
    <property type="entry name" value="Glyco_trans_2-like"/>
</dbReference>
<evidence type="ECO:0000256" key="2">
    <source>
        <dbReference type="ARBA" id="ARBA00022475"/>
    </source>
</evidence>
<evidence type="ECO:0000256" key="8">
    <source>
        <dbReference type="ARBA" id="ARBA00038152"/>
    </source>
</evidence>
<dbReference type="Proteomes" id="UP000076661">
    <property type="component" value="Unassembled WGS sequence"/>
</dbReference>
<evidence type="ECO:0000313" key="12">
    <source>
        <dbReference type="Proteomes" id="UP000076661"/>
    </source>
</evidence>
<dbReference type="PATRIC" id="fig|1365257.3.peg.4055"/>
<keyword evidence="4 11" id="KW-0808">Transferase</keyword>
<evidence type="ECO:0000256" key="4">
    <source>
        <dbReference type="ARBA" id="ARBA00022679"/>
    </source>
</evidence>
<comment type="caution">
    <text evidence="11">The sequence shown here is derived from an EMBL/GenBank/DDBJ whole genome shotgun (WGS) entry which is preliminary data.</text>
</comment>
<evidence type="ECO:0000256" key="1">
    <source>
        <dbReference type="ARBA" id="ARBA00004651"/>
    </source>
</evidence>
<reference evidence="11 12" key="1">
    <citation type="submission" date="2013-07" db="EMBL/GenBank/DDBJ databases">
        <title>Comparative Genomic and Metabolomic Analysis of Twelve Strains of Pseudoalteromonas luteoviolacea.</title>
        <authorList>
            <person name="Vynne N.G."/>
            <person name="Mansson M."/>
            <person name="Gram L."/>
        </authorList>
    </citation>
    <scope>NUCLEOTIDE SEQUENCE [LARGE SCALE GENOMIC DNA]</scope>
    <source>
        <strain evidence="11 12">S4060-1</strain>
    </source>
</reference>
<keyword evidence="3" id="KW-0328">Glycosyltransferase</keyword>
<organism evidence="11 12">
    <name type="scientific">Pseudoalteromonas luteoviolacea S4060-1</name>
    <dbReference type="NCBI Taxonomy" id="1365257"/>
    <lineage>
        <taxon>Bacteria</taxon>
        <taxon>Pseudomonadati</taxon>
        <taxon>Pseudomonadota</taxon>
        <taxon>Gammaproteobacteria</taxon>
        <taxon>Alteromonadales</taxon>
        <taxon>Pseudoalteromonadaceae</taxon>
        <taxon>Pseudoalteromonas</taxon>
    </lineage>
</organism>
<dbReference type="FunFam" id="3.90.550.10:FF:000079">
    <property type="entry name" value="Probable glycosyl transferase"/>
    <property type="match status" value="1"/>
</dbReference>
<dbReference type="InterPro" id="IPR029044">
    <property type="entry name" value="Nucleotide-diphossugar_trans"/>
</dbReference>
<gene>
    <name evidence="11" type="ORF">N478_25675</name>
</gene>
<dbReference type="Gene3D" id="3.90.550.10">
    <property type="entry name" value="Spore Coat Polysaccharide Biosynthesis Protein SpsA, Chain A"/>
    <property type="match status" value="1"/>
</dbReference>
<dbReference type="GO" id="GO:0005886">
    <property type="term" value="C:plasma membrane"/>
    <property type="evidence" value="ECO:0007669"/>
    <property type="project" value="UniProtKB-SubCell"/>
</dbReference>
<dbReference type="GO" id="GO:0016757">
    <property type="term" value="F:glycosyltransferase activity"/>
    <property type="evidence" value="ECO:0007669"/>
    <property type="project" value="UniProtKB-KW"/>
</dbReference>
<comment type="similarity">
    <text evidence="8">Belongs to the glycosyltransferase 2 family. GtrB subfamily.</text>
</comment>
<evidence type="ECO:0000313" key="11">
    <source>
        <dbReference type="EMBL" id="KZN62166.1"/>
    </source>
</evidence>
<evidence type="ECO:0000256" key="9">
    <source>
        <dbReference type="SAM" id="Phobius"/>
    </source>
</evidence>
<feature type="domain" description="Glycosyltransferase 2-like" evidence="10">
    <location>
        <begin position="25"/>
        <end position="187"/>
    </location>
</feature>
<keyword evidence="2" id="KW-1003">Cell membrane</keyword>
<evidence type="ECO:0000256" key="7">
    <source>
        <dbReference type="ARBA" id="ARBA00023136"/>
    </source>
</evidence>
<evidence type="ECO:0000259" key="10">
    <source>
        <dbReference type="Pfam" id="PF00535"/>
    </source>
</evidence>
<dbReference type="CDD" id="cd04187">
    <property type="entry name" value="DPM1_like_bac"/>
    <property type="match status" value="1"/>
</dbReference>
<protein>
    <submittedName>
        <fullName evidence="11">Bactoprenol glucosyl transferase</fullName>
    </submittedName>
</protein>
<dbReference type="InterPro" id="IPR050256">
    <property type="entry name" value="Glycosyltransferase_2"/>
</dbReference>
<dbReference type="AlphaFoldDB" id="A0A167K5K3"/>
<dbReference type="Pfam" id="PF00535">
    <property type="entry name" value="Glycos_transf_2"/>
    <property type="match status" value="1"/>
</dbReference>
<keyword evidence="7 9" id="KW-0472">Membrane</keyword>
<proteinExistence type="inferred from homology"/>
<keyword evidence="5 9" id="KW-0812">Transmembrane</keyword>
<dbReference type="SUPFAM" id="SSF53448">
    <property type="entry name" value="Nucleotide-diphospho-sugar transferases"/>
    <property type="match status" value="1"/>
</dbReference>
<comment type="subcellular location">
    <subcellularLocation>
        <location evidence="1">Cell membrane</location>
        <topology evidence="1">Multi-pass membrane protein</topology>
    </subcellularLocation>
</comment>
<dbReference type="PANTHER" id="PTHR48090">
    <property type="entry name" value="UNDECAPRENYL-PHOSPHATE 4-DEOXY-4-FORMAMIDO-L-ARABINOSE TRANSFERASE-RELATED"/>
    <property type="match status" value="1"/>
</dbReference>
<evidence type="ECO:0000256" key="6">
    <source>
        <dbReference type="ARBA" id="ARBA00022989"/>
    </source>
</evidence>
<dbReference type="EMBL" id="AUXX01000042">
    <property type="protein sequence ID" value="KZN62166.1"/>
    <property type="molecule type" value="Genomic_DNA"/>
</dbReference>
<feature type="transmembrane region" description="Helical" evidence="9">
    <location>
        <begin position="249"/>
        <end position="274"/>
    </location>
</feature>
<accession>A0A167K5K3</accession>
<name>A0A167K5K3_9GAMM</name>
<keyword evidence="6 9" id="KW-1133">Transmembrane helix</keyword>
<evidence type="ECO:0000256" key="5">
    <source>
        <dbReference type="ARBA" id="ARBA00022692"/>
    </source>
</evidence>
<evidence type="ECO:0000256" key="3">
    <source>
        <dbReference type="ARBA" id="ARBA00022676"/>
    </source>
</evidence>
<sequence>MSFTNAPITNISALNERRDIGPTLSIVVPFYNESEVLAEFHQRLSWVLTQISGATEIIYVDDGSVDGSLEIVKKFSAANCTIKCIELSRNFGKESAMSAGLNHAQGQAVIMIDADLQDPPELIPKMLCKWRAGFDVVNMKRTSRRGESWFKRFSAGCFYKLLNKMTPLNVPENVGDFRLMSSKVVQHINALPERTRYMKGIFAWPGFNHTTVEFERDARYLGQTKWNYLKLIGLAMDGITSFSIRPLRLATILGALIASSAFVYGLVIITKTLAFGEVVSGYPSTMVVQLALGGVQLLSIGLLGEYIGRIFVEVKQRPLYLVAHVHHCNQTQNSAEVPSLMEKA</sequence>